<comment type="caution">
    <text evidence="2">The sequence shown here is derived from an EMBL/GenBank/DDBJ whole genome shotgun (WGS) entry which is preliminary data.</text>
</comment>
<keyword evidence="1" id="KW-0472">Membrane</keyword>
<evidence type="ECO:0000256" key="1">
    <source>
        <dbReference type="SAM" id="Phobius"/>
    </source>
</evidence>
<dbReference type="InterPro" id="IPR012902">
    <property type="entry name" value="N_methyl_site"/>
</dbReference>
<keyword evidence="1" id="KW-0812">Transmembrane</keyword>
<dbReference type="AlphaFoldDB" id="A0A846QTA0"/>
<dbReference type="SUPFAM" id="SSF54523">
    <property type="entry name" value="Pili subunits"/>
    <property type="match status" value="1"/>
</dbReference>
<dbReference type="EMBL" id="JAATJA010000001">
    <property type="protein sequence ID" value="NJB67869.1"/>
    <property type="molecule type" value="Genomic_DNA"/>
</dbReference>
<keyword evidence="3" id="KW-1185">Reference proteome</keyword>
<dbReference type="InterPro" id="IPR045584">
    <property type="entry name" value="Pilin-like"/>
</dbReference>
<dbReference type="PROSITE" id="PS00409">
    <property type="entry name" value="PROKAR_NTER_METHYL"/>
    <property type="match status" value="1"/>
</dbReference>
<organism evidence="2 3">
    <name type="scientific">Desulfobaculum xiamenense</name>
    <dbReference type="NCBI Taxonomy" id="995050"/>
    <lineage>
        <taxon>Bacteria</taxon>
        <taxon>Pseudomonadati</taxon>
        <taxon>Thermodesulfobacteriota</taxon>
        <taxon>Desulfovibrionia</taxon>
        <taxon>Desulfovibrionales</taxon>
        <taxon>Desulfovibrionaceae</taxon>
        <taxon>Desulfobaculum</taxon>
    </lineage>
</organism>
<dbReference type="Pfam" id="PF07963">
    <property type="entry name" value="N_methyl"/>
    <property type="match status" value="1"/>
</dbReference>
<sequence length="253" mass="27217">MRLLQAEKRKVSGFTLVEMAIVLVIIGIILAGVMKGRDIVRGSQVKQFSQGYAQKWVTIASTYYDKVGQHFMDGQDNGNSVVSSPNGEMDDVILASADANYSAASRATGLQALRNVGITPCTMIKSDLNNDAATTSCDNGYNIWERTVEGEWSGKSTVGVAFFNFLVNNARRNCVVIGGVPVDVAIGLDTLIDGQADGENGLCLNMSNYATAFNPGDWQDITDPGGTTSLSLYRWPDQDEAAKLANVVLVLDF</sequence>
<keyword evidence="1" id="KW-1133">Transmembrane helix</keyword>
<feature type="transmembrane region" description="Helical" evidence="1">
    <location>
        <begin position="12"/>
        <end position="34"/>
    </location>
</feature>
<proteinExistence type="predicted"/>
<accession>A0A846QTA0</accession>
<dbReference type="NCBIfam" id="TIGR02532">
    <property type="entry name" value="IV_pilin_GFxxxE"/>
    <property type="match status" value="1"/>
</dbReference>
<protein>
    <submittedName>
        <fullName evidence="2">Prepilin-type N-terminal cleavage/methylation domain-containing protein</fullName>
    </submittedName>
</protein>
<dbReference type="Proteomes" id="UP000580856">
    <property type="component" value="Unassembled WGS sequence"/>
</dbReference>
<dbReference type="RefSeq" id="WP_167940885.1">
    <property type="nucleotide sequence ID" value="NZ_JAATJA010000001.1"/>
</dbReference>
<dbReference type="Gene3D" id="3.30.700.10">
    <property type="entry name" value="Glycoprotein, Type 4 Pilin"/>
    <property type="match status" value="1"/>
</dbReference>
<reference evidence="2 3" key="1">
    <citation type="submission" date="2020-03" db="EMBL/GenBank/DDBJ databases">
        <title>Genomic Encyclopedia of Type Strains, Phase IV (KMG-IV): sequencing the most valuable type-strain genomes for metagenomic binning, comparative biology and taxonomic classification.</title>
        <authorList>
            <person name="Goeker M."/>
        </authorList>
    </citation>
    <scope>NUCLEOTIDE SEQUENCE [LARGE SCALE GENOMIC DNA]</scope>
    <source>
        <strain evidence="2 3">DSM 24233</strain>
    </source>
</reference>
<name>A0A846QTA0_9BACT</name>
<evidence type="ECO:0000313" key="2">
    <source>
        <dbReference type="EMBL" id="NJB67869.1"/>
    </source>
</evidence>
<gene>
    <name evidence="2" type="ORF">GGQ74_001509</name>
</gene>
<evidence type="ECO:0000313" key="3">
    <source>
        <dbReference type="Proteomes" id="UP000580856"/>
    </source>
</evidence>